<evidence type="ECO:0000256" key="1">
    <source>
        <dbReference type="SAM" id="MobiDB-lite"/>
    </source>
</evidence>
<evidence type="ECO:0000313" key="3">
    <source>
        <dbReference type="Proteomes" id="UP000634660"/>
    </source>
</evidence>
<dbReference type="AlphaFoldDB" id="A0A918RC82"/>
<proteinExistence type="predicted"/>
<dbReference type="EMBL" id="BMVX01000028">
    <property type="protein sequence ID" value="GGZ90040.1"/>
    <property type="molecule type" value="Genomic_DNA"/>
</dbReference>
<dbReference type="Gene3D" id="3.40.50.300">
    <property type="entry name" value="P-loop containing nucleotide triphosphate hydrolases"/>
    <property type="match status" value="2"/>
</dbReference>
<organism evidence="2 3">
    <name type="scientific">Streptomyces subrutilus</name>
    <dbReference type="NCBI Taxonomy" id="36818"/>
    <lineage>
        <taxon>Bacteria</taxon>
        <taxon>Bacillati</taxon>
        <taxon>Actinomycetota</taxon>
        <taxon>Actinomycetes</taxon>
        <taxon>Kitasatosporales</taxon>
        <taxon>Streptomycetaceae</taxon>
        <taxon>Streptomyces</taxon>
    </lineage>
</organism>
<feature type="region of interest" description="Disordered" evidence="1">
    <location>
        <begin position="1"/>
        <end position="29"/>
    </location>
</feature>
<sequence length="505" mass="54170">MAKPAKTLTPRQITAPPVDPAQRRADTAEQQRLRRLHAPRLGWGGRFAGRAPVEDTGTVYTGPSTQAAGLYPFLLGAGLPARGVPLGRDMLTGELVCIDPADWVGRLTTNPNVWVMSQPGAGKSALVKRMLMVYSALGFMPVIPGDVKGEYTQLIQQLGGSVVRIGDGSGRLNPLDSGPLKHTVRSLPMERRDLLLDVLTARRLETLGALLSTKHGLGRSADEIQRSALTCAVQLAADACPGEDPIVPDVITVLRQAPEALRNRLAAHDATYQDLTRSVIAGLDNLCGGPLKGLFDGPTTVDLDLNSSAVSVDISALRSRGSDTLSAGMIATWAYTYSSIDSARSTGLIQRRLVVGMDEMWRALRAGPGLVDSMDSIGRLARGDGDVIIYVTHSTQDVESLPTEEDRAKARGLMDRCDTWVIGASTDEELAHVTGKRQLTEQERAIISSWSSATSTGLDAGDTVHPGRGKYLLKIGSRPGIAVAMELTATESRLYHTDYKKRPAR</sequence>
<dbReference type="Proteomes" id="UP000634660">
    <property type="component" value="Unassembled WGS sequence"/>
</dbReference>
<dbReference type="GO" id="GO:0005524">
    <property type="term" value="F:ATP binding"/>
    <property type="evidence" value="ECO:0007669"/>
    <property type="project" value="UniProtKB-KW"/>
</dbReference>
<keyword evidence="2" id="KW-0067">ATP-binding</keyword>
<dbReference type="InterPro" id="IPR027417">
    <property type="entry name" value="P-loop_NTPase"/>
</dbReference>
<name>A0A918RC82_9ACTN</name>
<accession>A0A918RC82</accession>
<dbReference type="SUPFAM" id="SSF52540">
    <property type="entry name" value="P-loop containing nucleoside triphosphate hydrolases"/>
    <property type="match status" value="1"/>
</dbReference>
<dbReference type="RefSeq" id="WP_189829069.1">
    <property type="nucleotide sequence ID" value="NZ_BMVX01000028.1"/>
</dbReference>
<comment type="caution">
    <text evidence="2">The sequence shown here is derived from an EMBL/GenBank/DDBJ whole genome shotgun (WGS) entry which is preliminary data.</text>
</comment>
<gene>
    <name evidence="2" type="ORF">GCM10010371_57470</name>
</gene>
<reference evidence="2" key="1">
    <citation type="journal article" date="2014" name="Int. J. Syst. Evol. Microbiol.">
        <title>Complete genome sequence of Corynebacterium casei LMG S-19264T (=DSM 44701T), isolated from a smear-ripened cheese.</title>
        <authorList>
            <consortium name="US DOE Joint Genome Institute (JGI-PGF)"/>
            <person name="Walter F."/>
            <person name="Albersmeier A."/>
            <person name="Kalinowski J."/>
            <person name="Ruckert C."/>
        </authorList>
    </citation>
    <scope>NUCLEOTIDE SEQUENCE</scope>
    <source>
        <strain evidence="2">JCM 4834</strain>
    </source>
</reference>
<reference evidence="2" key="2">
    <citation type="submission" date="2020-09" db="EMBL/GenBank/DDBJ databases">
        <authorList>
            <person name="Sun Q."/>
            <person name="Ohkuma M."/>
        </authorList>
    </citation>
    <scope>NUCLEOTIDE SEQUENCE</scope>
    <source>
        <strain evidence="2">JCM 4834</strain>
    </source>
</reference>
<protein>
    <submittedName>
        <fullName evidence="2">ATP-binding protein</fullName>
    </submittedName>
</protein>
<evidence type="ECO:0000313" key="2">
    <source>
        <dbReference type="EMBL" id="GGZ90040.1"/>
    </source>
</evidence>
<keyword evidence="2" id="KW-0547">Nucleotide-binding</keyword>